<reference evidence="1 2" key="1">
    <citation type="submission" date="2019-05" db="EMBL/GenBank/DDBJ databases">
        <title>Another draft genome of Portunus trituberculatus and its Hox gene families provides insights of decapod evolution.</title>
        <authorList>
            <person name="Jeong J.-H."/>
            <person name="Song I."/>
            <person name="Kim S."/>
            <person name="Choi T."/>
            <person name="Kim D."/>
            <person name="Ryu S."/>
            <person name="Kim W."/>
        </authorList>
    </citation>
    <scope>NUCLEOTIDE SEQUENCE [LARGE SCALE GENOMIC DNA]</scope>
    <source>
        <tissue evidence="1">Muscle</tissue>
    </source>
</reference>
<proteinExistence type="predicted"/>
<evidence type="ECO:0000313" key="2">
    <source>
        <dbReference type="Proteomes" id="UP000324222"/>
    </source>
</evidence>
<keyword evidence="2" id="KW-1185">Reference proteome</keyword>
<comment type="caution">
    <text evidence="1">The sequence shown here is derived from an EMBL/GenBank/DDBJ whole genome shotgun (WGS) entry which is preliminary data.</text>
</comment>
<evidence type="ECO:0000313" key="1">
    <source>
        <dbReference type="EMBL" id="MPC83755.1"/>
    </source>
</evidence>
<organism evidence="1 2">
    <name type="scientific">Portunus trituberculatus</name>
    <name type="common">Swimming crab</name>
    <name type="synonym">Neptunus trituberculatus</name>
    <dbReference type="NCBI Taxonomy" id="210409"/>
    <lineage>
        <taxon>Eukaryota</taxon>
        <taxon>Metazoa</taxon>
        <taxon>Ecdysozoa</taxon>
        <taxon>Arthropoda</taxon>
        <taxon>Crustacea</taxon>
        <taxon>Multicrustacea</taxon>
        <taxon>Malacostraca</taxon>
        <taxon>Eumalacostraca</taxon>
        <taxon>Eucarida</taxon>
        <taxon>Decapoda</taxon>
        <taxon>Pleocyemata</taxon>
        <taxon>Brachyura</taxon>
        <taxon>Eubrachyura</taxon>
        <taxon>Portunoidea</taxon>
        <taxon>Portunidae</taxon>
        <taxon>Portuninae</taxon>
        <taxon>Portunus</taxon>
    </lineage>
</organism>
<name>A0A5B7IMZ5_PORTR</name>
<dbReference type="EMBL" id="VSRR010063403">
    <property type="protein sequence ID" value="MPC83755.1"/>
    <property type="molecule type" value="Genomic_DNA"/>
</dbReference>
<accession>A0A5B7IMZ5</accession>
<protein>
    <submittedName>
        <fullName evidence="1">Uncharacterized protein</fullName>
    </submittedName>
</protein>
<dbReference type="AlphaFoldDB" id="A0A5B7IMZ5"/>
<gene>
    <name evidence="1" type="ORF">E2C01_078471</name>
</gene>
<dbReference type="Proteomes" id="UP000324222">
    <property type="component" value="Unassembled WGS sequence"/>
</dbReference>
<sequence>MCFTVCSSHSSAVLACHCRLPPAAHPLSRPAVSLSRPLLLVLTSLPSLNHETPVITQSTAIRLQADAALFGRARLGETHYPTSVVGHKAKKQRGNIVQLLLIRGYVPKETNESRQLGRVQSYALYFSVVSAGQMLSCF</sequence>